<keyword evidence="3" id="KW-0479">Metal-binding</keyword>
<dbReference type="SUPFAM" id="SSF52540">
    <property type="entry name" value="P-loop containing nucleoside triphosphate hydrolases"/>
    <property type="match status" value="1"/>
</dbReference>
<dbReference type="FunFam" id="1.10.10.10:FF:000322">
    <property type="entry name" value="Probable disease resistance protein At1g63360"/>
    <property type="match status" value="1"/>
</dbReference>
<evidence type="ECO:0000313" key="12">
    <source>
        <dbReference type="Proteomes" id="UP000694918"/>
    </source>
</evidence>
<evidence type="ECO:0000259" key="11">
    <source>
        <dbReference type="PROSITE" id="PS50808"/>
    </source>
</evidence>
<dbReference type="FunFam" id="3.40.50.300:FF:001091">
    <property type="entry name" value="Probable disease resistance protein At1g61300"/>
    <property type="match status" value="1"/>
</dbReference>
<dbReference type="InterPro" id="IPR027417">
    <property type="entry name" value="P-loop_NTPase"/>
</dbReference>
<evidence type="ECO:0000256" key="4">
    <source>
        <dbReference type="ARBA" id="ARBA00022737"/>
    </source>
</evidence>
<dbReference type="InterPro" id="IPR036388">
    <property type="entry name" value="WH-like_DNA-bd_sf"/>
</dbReference>
<dbReference type="Pfam" id="PF23247">
    <property type="entry name" value="LRR_RPS2"/>
    <property type="match status" value="1"/>
</dbReference>
<dbReference type="GO" id="GO:0003677">
    <property type="term" value="F:DNA binding"/>
    <property type="evidence" value="ECO:0007669"/>
    <property type="project" value="InterPro"/>
</dbReference>
<evidence type="ECO:0000256" key="3">
    <source>
        <dbReference type="ARBA" id="ARBA00022723"/>
    </source>
</evidence>
<dbReference type="Gene3D" id="3.40.50.300">
    <property type="entry name" value="P-loop containing nucleotide triphosphate hydrolases"/>
    <property type="match status" value="1"/>
</dbReference>
<dbReference type="InterPro" id="IPR050905">
    <property type="entry name" value="Plant_NBS-LRR"/>
</dbReference>
<dbReference type="GO" id="GO:0008270">
    <property type="term" value="F:zinc ion binding"/>
    <property type="evidence" value="ECO:0007669"/>
    <property type="project" value="UniProtKB-KW"/>
</dbReference>
<feature type="domain" description="BED-type" evidence="11">
    <location>
        <begin position="55"/>
        <end position="112"/>
    </location>
</feature>
<dbReference type="InterPro" id="IPR003656">
    <property type="entry name" value="Znf_BED"/>
</dbReference>
<keyword evidence="8" id="KW-0862">Zinc</keyword>
<dbReference type="Gene3D" id="3.80.10.10">
    <property type="entry name" value="Ribonuclease Inhibitor"/>
    <property type="match status" value="1"/>
</dbReference>
<evidence type="ECO:0000256" key="1">
    <source>
        <dbReference type="ARBA" id="ARBA00008894"/>
    </source>
</evidence>
<evidence type="ECO:0000256" key="5">
    <source>
        <dbReference type="ARBA" id="ARBA00022741"/>
    </source>
</evidence>
<dbReference type="GO" id="GO:0006952">
    <property type="term" value="P:defense response"/>
    <property type="evidence" value="ECO:0007669"/>
    <property type="project" value="UniProtKB-KW"/>
</dbReference>
<evidence type="ECO:0000256" key="10">
    <source>
        <dbReference type="PROSITE-ProRule" id="PRU00027"/>
    </source>
</evidence>
<dbReference type="Pfam" id="PF00931">
    <property type="entry name" value="NB-ARC"/>
    <property type="match status" value="1"/>
</dbReference>
<dbReference type="GO" id="GO:0043531">
    <property type="term" value="F:ADP binding"/>
    <property type="evidence" value="ECO:0007669"/>
    <property type="project" value="InterPro"/>
</dbReference>
<organism evidence="12 13">
    <name type="scientific">Populus euphratica</name>
    <name type="common">Euphrates poplar</name>
    <dbReference type="NCBI Taxonomy" id="75702"/>
    <lineage>
        <taxon>Eukaryota</taxon>
        <taxon>Viridiplantae</taxon>
        <taxon>Streptophyta</taxon>
        <taxon>Embryophyta</taxon>
        <taxon>Tracheophyta</taxon>
        <taxon>Spermatophyta</taxon>
        <taxon>Magnoliopsida</taxon>
        <taxon>eudicotyledons</taxon>
        <taxon>Gunneridae</taxon>
        <taxon>Pentapetalae</taxon>
        <taxon>rosids</taxon>
        <taxon>fabids</taxon>
        <taxon>Malpighiales</taxon>
        <taxon>Salicaceae</taxon>
        <taxon>Saliceae</taxon>
        <taxon>Populus</taxon>
    </lineage>
</organism>
<dbReference type="Pfam" id="PF23598">
    <property type="entry name" value="LRR_14"/>
    <property type="match status" value="1"/>
</dbReference>
<evidence type="ECO:0000256" key="9">
    <source>
        <dbReference type="ARBA" id="ARBA00022840"/>
    </source>
</evidence>
<dbReference type="GO" id="GO:0005524">
    <property type="term" value="F:ATP binding"/>
    <property type="evidence" value="ECO:0007669"/>
    <property type="project" value="UniProtKB-KW"/>
</dbReference>
<dbReference type="Pfam" id="PF23559">
    <property type="entry name" value="WHD_DRP"/>
    <property type="match status" value="1"/>
</dbReference>
<dbReference type="Proteomes" id="UP000694918">
    <property type="component" value="Unplaced"/>
</dbReference>
<dbReference type="InterPro" id="IPR002182">
    <property type="entry name" value="NB-ARC"/>
</dbReference>
<comment type="similarity">
    <text evidence="1">Belongs to the disease resistance NB-LRR family.</text>
</comment>
<dbReference type="PROSITE" id="PS50808">
    <property type="entry name" value="ZF_BED"/>
    <property type="match status" value="1"/>
</dbReference>
<evidence type="ECO:0000256" key="7">
    <source>
        <dbReference type="ARBA" id="ARBA00022821"/>
    </source>
</evidence>
<proteinExistence type="inferred from homology"/>
<dbReference type="PANTHER" id="PTHR33463:SF187">
    <property type="entry name" value="AND NB-ARC DOMAIN DISEASE RESISTANCE PROTEIN, PUTATIVE-RELATED"/>
    <property type="match status" value="1"/>
</dbReference>
<dbReference type="Gene3D" id="1.10.10.10">
    <property type="entry name" value="Winged helix-like DNA-binding domain superfamily/Winged helix DNA-binding domain"/>
    <property type="match status" value="1"/>
</dbReference>
<dbReference type="AlphaFoldDB" id="A0AAJ6UIE2"/>
<dbReference type="RefSeq" id="XP_011029405.1">
    <property type="nucleotide sequence ID" value="XM_011031103.1"/>
</dbReference>
<dbReference type="InterPro" id="IPR032675">
    <property type="entry name" value="LRR_dom_sf"/>
</dbReference>
<dbReference type="PRINTS" id="PR00364">
    <property type="entry name" value="DISEASERSIST"/>
</dbReference>
<keyword evidence="9" id="KW-0067">ATP-binding</keyword>
<evidence type="ECO:0000313" key="13">
    <source>
        <dbReference type="RefSeq" id="XP_011029405.1"/>
    </source>
</evidence>
<accession>A0AAJ6UIE2</accession>
<gene>
    <name evidence="13" type="primary">LOC105129157</name>
</gene>
<keyword evidence="6 10" id="KW-0863">Zinc-finger</keyword>
<dbReference type="GeneID" id="105129157"/>
<sequence>MGTTKAGLYTRNMLISNQLPFNCKQLPKANRVDSLQTTATSTKPTGKDSTIEMVRPNDPFWDYVEKMNGGLLRCMFCEYIFAVATSISRIKSHFAGVKRRGVNICAKVPKEIQEASYLSIHGSRKKLKTMPSEVANKFSTSSLEEKNEVEILARDIEEVLMEAESSDEVESKSPAELIQFVETGSSVEGNVADVRETGGTALPRMDLVDQSIEKDWQEIYDSSKENDGLNCSREDMAGNLIQEGLQETIGDAWLTTEPVGQAFQRNMDEIWSLLKKEQVLTIGVCGRGGMGKTTLVMHIRNLLLKIPNSFHHIYWITVTQDFNIYKLQNLIAKNIDLDLSNEKDEKSRAAKLSKAFLTKQKSVLILDNLRNHFDVEKMGIPIRGNKCKLIFTTRSLDVCKRMGCPENVVNVEPLAEEEAWSLFAKELGNYDAKVSQLAKFLASECAGFPLGIKTTARSMRGVGDVHAWRKTLQELEELKRTKGSMELDVFPILVFSYLHLNDLSLQRCLLYCALFPEDCKIDKNDLIEYLIAERIIEDRGSRQSQFDKGHFMLDKLENACLLESFITEDSGYVRMHDLIRDMALQIMNSRAMVKAGVQLKEFPDEEKWTEGLMQVSLMRNDIEEVPPNLSPRCTNLATLLLCGNHKLELITDSFVKRLCLLQFLDLSFTAIKELPGSISGLVHLHGLWLRGCYKLRHVPSLAKLRKLKMLNFSNAPLEEVPHGIDLLFKLRYLNLDGTTLKEFSATMLFNLSNLQFLHLHQSLGGLRAVEVEVVAGLRKLESLKCHFYDLVDFNKYLKSQEERQPLCTYDIKIGQLGDNVYTDFMLTPISKKDKDKEVRLYNCNIGERGDFLALPEGIQKLVIAKCHDARNLCNVQATGLKSFVISECHGVEFLFTLSSFSTDIVKSVETLHLYWLKNLLALFGREGTALQPFPSMGTFSCLRVFDVFNCPSIKKLFPSGLLPNLKHLEVIEVEFCDKMEEIIAAEEEDEGGTMGEERNSSSRSIDASVEFRLPNLRLLKLRNLSELKSICSGVMICDSLQELDVVYCLKLKRLPFSRALLKSIRKMPSYPEEWWESVEWDKRSAKNIHQPPP</sequence>
<dbReference type="InterPro" id="IPR057135">
    <property type="entry name" value="At4g27190-like_LRR"/>
</dbReference>
<dbReference type="InterPro" id="IPR058922">
    <property type="entry name" value="WHD_DRP"/>
</dbReference>
<keyword evidence="7" id="KW-0611">Plant defense</keyword>
<dbReference type="SUPFAM" id="SSF52058">
    <property type="entry name" value="L domain-like"/>
    <property type="match status" value="1"/>
</dbReference>
<keyword evidence="4" id="KW-0677">Repeat</keyword>
<keyword evidence="2" id="KW-0433">Leucine-rich repeat</keyword>
<evidence type="ECO:0000256" key="8">
    <source>
        <dbReference type="ARBA" id="ARBA00022833"/>
    </source>
</evidence>
<dbReference type="Gene3D" id="1.10.8.430">
    <property type="entry name" value="Helical domain of apoptotic protease-activating factors"/>
    <property type="match status" value="1"/>
</dbReference>
<dbReference type="InterPro" id="IPR055414">
    <property type="entry name" value="LRR_R13L4/SHOC2-like"/>
</dbReference>
<dbReference type="PANTHER" id="PTHR33463">
    <property type="entry name" value="NB-ARC DOMAIN-CONTAINING PROTEIN-RELATED"/>
    <property type="match status" value="1"/>
</dbReference>
<reference evidence="13" key="1">
    <citation type="submission" date="2025-08" db="UniProtKB">
        <authorList>
            <consortium name="RefSeq"/>
        </authorList>
    </citation>
    <scope>IDENTIFICATION</scope>
</reference>
<protein>
    <submittedName>
        <fullName evidence="13">Probable disease resistance protein At4g27220 isoform X1</fullName>
    </submittedName>
</protein>
<dbReference type="InterPro" id="IPR042197">
    <property type="entry name" value="Apaf_helical"/>
</dbReference>
<keyword evidence="5" id="KW-0547">Nucleotide-binding</keyword>
<evidence type="ECO:0000256" key="2">
    <source>
        <dbReference type="ARBA" id="ARBA00022614"/>
    </source>
</evidence>
<keyword evidence="12" id="KW-1185">Reference proteome</keyword>
<name>A0AAJ6UIE2_POPEU</name>
<dbReference type="KEGG" id="peu:105129157"/>
<evidence type="ECO:0000256" key="6">
    <source>
        <dbReference type="ARBA" id="ARBA00022771"/>
    </source>
</evidence>